<dbReference type="SUPFAM" id="SSF51283">
    <property type="entry name" value="dUTPase-like"/>
    <property type="match status" value="1"/>
</dbReference>
<dbReference type="EC" id="3.6.1.23" evidence="2"/>
<evidence type="ECO:0000256" key="4">
    <source>
        <dbReference type="ARBA" id="ARBA00022801"/>
    </source>
</evidence>
<dbReference type="InterPro" id="IPR008181">
    <property type="entry name" value="dUTPase"/>
</dbReference>
<dbReference type="AlphaFoldDB" id="A0A0G1LHT6"/>
<evidence type="ECO:0000259" key="8">
    <source>
        <dbReference type="PROSITE" id="PS51747"/>
    </source>
</evidence>
<evidence type="ECO:0000256" key="5">
    <source>
        <dbReference type="ARBA" id="ARBA00022833"/>
    </source>
</evidence>
<dbReference type="Pfam" id="PF00692">
    <property type="entry name" value="dUTPase"/>
    <property type="match status" value="1"/>
</dbReference>
<dbReference type="PROSITE" id="PS00903">
    <property type="entry name" value="CYT_DCMP_DEAMINASES_1"/>
    <property type="match status" value="1"/>
</dbReference>
<dbReference type="InterPro" id="IPR029054">
    <property type="entry name" value="dUTPase-like"/>
</dbReference>
<dbReference type="InterPro" id="IPR002125">
    <property type="entry name" value="CMP_dCMP_dom"/>
</dbReference>
<dbReference type="PROSITE" id="PS51747">
    <property type="entry name" value="CYT_DCMP_DEAMINASES_2"/>
    <property type="match status" value="1"/>
</dbReference>
<dbReference type="PANTHER" id="PTHR11241">
    <property type="entry name" value="DEOXYURIDINE 5'-TRIPHOSPHATE NUCLEOTIDOHYDROLASE"/>
    <property type="match status" value="1"/>
</dbReference>
<evidence type="ECO:0000313" key="10">
    <source>
        <dbReference type="Proteomes" id="UP000034154"/>
    </source>
</evidence>
<evidence type="ECO:0000256" key="1">
    <source>
        <dbReference type="ARBA" id="ARBA00006581"/>
    </source>
</evidence>
<dbReference type="InterPro" id="IPR016192">
    <property type="entry name" value="APOBEC/CMP_deaminase_Zn-bd"/>
</dbReference>
<dbReference type="PATRIC" id="fig|1619000.3.peg.1017"/>
<dbReference type="NCBIfam" id="NF001862">
    <property type="entry name" value="PRK00601.1"/>
    <property type="match status" value="1"/>
</dbReference>
<evidence type="ECO:0000256" key="3">
    <source>
        <dbReference type="ARBA" id="ARBA00022723"/>
    </source>
</evidence>
<dbReference type="GO" id="GO:0000287">
    <property type="term" value="F:magnesium ion binding"/>
    <property type="evidence" value="ECO:0007669"/>
    <property type="project" value="InterPro"/>
</dbReference>
<dbReference type="GO" id="GO:0006226">
    <property type="term" value="P:dUMP biosynthetic process"/>
    <property type="evidence" value="ECO:0007669"/>
    <property type="project" value="InterPro"/>
</dbReference>
<dbReference type="Pfam" id="PF00383">
    <property type="entry name" value="dCMP_cyt_deam_1"/>
    <property type="match status" value="1"/>
</dbReference>
<dbReference type="NCBIfam" id="TIGR00576">
    <property type="entry name" value="dut"/>
    <property type="match status" value="1"/>
</dbReference>
<dbReference type="CDD" id="cd07557">
    <property type="entry name" value="trimeric_dUTPase"/>
    <property type="match status" value="1"/>
</dbReference>
<dbReference type="GO" id="GO:0008270">
    <property type="term" value="F:zinc ion binding"/>
    <property type="evidence" value="ECO:0007669"/>
    <property type="project" value="InterPro"/>
</dbReference>
<evidence type="ECO:0000313" key="9">
    <source>
        <dbReference type="EMBL" id="KKT68322.1"/>
    </source>
</evidence>
<keyword evidence="5" id="KW-0862">Zinc</keyword>
<name>A0A0G1LHT6_9BACT</name>
<comment type="catalytic activity">
    <reaction evidence="7">
        <text>dUTP + H2O = dUMP + diphosphate + H(+)</text>
        <dbReference type="Rhea" id="RHEA:10248"/>
        <dbReference type="ChEBI" id="CHEBI:15377"/>
        <dbReference type="ChEBI" id="CHEBI:15378"/>
        <dbReference type="ChEBI" id="CHEBI:33019"/>
        <dbReference type="ChEBI" id="CHEBI:61555"/>
        <dbReference type="ChEBI" id="CHEBI:246422"/>
        <dbReference type="EC" id="3.6.1.23"/>
    </reaction>
</comment>
<feature type="domain" description="CMP/dCMP-type deaminase" evidence="8">
    <location>
        <begin position="171"/>
        <end position="321"/>
    </location>
</feature>
<proteinExistence type="inferred from homology"/>
<dbReference type="GO" id="GO:0004170">
    <property type="term" value="F:dUTP diphosphatase activity"/>
    <property type="evidence" value="ECO:0007669"/>
    <property type="project" value="UniProtKB-EC"/>
</dbReference>
<dbReference type="SUPFAM" id="SSF53927">
    <property type="entry name" value="Cytidine deaminase-like"/>
    <property type="match status" value="1"/>
</dbReference>
<dbReference type="Gene3D" id="2.70.40.10">
    <property type="match status" value="1"/>
</dbReference>
<dbReference type="InterPro" id="IPR016193">
    <property type="entry name" value="Cytidine_deaminase-like"/>
</dbReference>
<comment type="similarity">
    <text evidence="1">Belongs to the dUTPase family.</text>
</comment>
<dbReference type="InterPro" id="IPR033704">
    <property type="entry name" value="dUTPase_trimeric"/>
</dbReference>
<keyword evidence="4 9" id="KW-0378">Hydrolase</keyword>
<dbReference type="InterPro" id="IPR036157">
    <property type="entry name" value="dUTPase-like_sf"/>
</dbReference>
<dbReference type="Gene3D" id="3.40.140.10">
    <property type="entry name" value="Cytidine Deaminase, domain 2"/>
    <property type="match status" value="1"/>
</dbReference>
<dbReference type="EMBL" id="LCJB01000081">
    <property type="protein sequence ID" value="KKT68322.1"/>
    <property type="molecule type" value="Genomic_DNA"/>
</dbReference>
<keyword evidence="3" id="KW-0479">Metal-binding</keyword>
<evidence type="ECO:0000256" key="2">
    <source>
        <dbReference type="ARBA" id="ARBA00012379"/>
    </source>
</evidence>
<evidence type="ECO:0000256" key="7">
    <source>
        <dbReference type="ARBA" id="ARBA00047686"/>
    </source>
</evidence>
<protein>
    <recommendedName>
        <fullName evidence="2">dUTP diphosphatase</fullName>
        <ecNumber evidence="2">3.6.1.23</ecNumber>
    </recommendedName>
</protein>
<accession>A0A0G1LHT6</accession>
<dbReference type="GO" id="GO:0046081">
    <property type="term" value="P:dUTP catabolic process"/>
    <property type="evidence" value="ECO:0007669"/>
    <property type="project" value="InterPro"/>
</dbReference>
<keyword evidence="6" id="KW-0546">Nucleotide metabolism</keyword>
<dbReference type="Proteomes" id="UP000034154">
    <property type="component" value="Unassembled WGS sequence"/>
</dbReference>
<gene>
    <name evidence="9" type="ORF">UW63_C0081G0003</name>
</gene>
<evidence type="ECO:0000256" key="6">
    <source>
        <dbReference type="ARBA" id="ARBA00023080"/>
    </source>
</evidence>
<organism evidence="9 10">
    <name type="scientific">Candidatus Uhrbacteria bacterium GW2011_GWF2_44_350</name>
    <dbReference type="NCBI Taxonomy" id="1619000"/>
    <lineage>
        <taxon>Bacteria</taxon>
        <taxon>Candidatus Uhriibacteriota</taxon>
    </lineage>
</organism>
<reference evidence="9 10" key="1">
    <citation type="journal article" date="2015" name="Nature">
        <title>rRNA introns, odd ribosomes, and small enigmatic genomes across a large radiation of phyla.</title>
        <authorList>
            <person name="Brown C.T."/>
            <person name="Hug L.A."/>
            <person name="Thomas B.C."/>
            <person name="Sharon I."/>
            <person name="Castelle C.J."/>
            <person name="Singh A."/>
            <person name="Wilkins M.J."/>
            <person name="Williams K.H."/>
            <person name="Banfield J.F."/>
        </authorList>
    </citation>
    <scope>NUCLEOTIDE SEQUENCE [LARGE SCALE GENOMIC DNA]</scope>
</reference>
<comment type="caution">
    <text evidence="9">The sequence shown here is derived from an EMBL/GenBank/DDBJ whole genome shotgun (WGS) entry which is preliminary data.</text>
</comment>
<sequence>MLIKFILMFPDALAPTRASSGAVGFDVYAYHVVDKETRATVQELPFELRGGESVLIGIGIVFAVPPSIDCQVRPRSGLASKYDVELSNSPGTVDPDYRGEIGILLRNRGKKGFTITKGMRVAQLVFTQVHLPVFHCVDELPPTYRNTGGFGSTGLTSIALGEVEYLAEQRRWDEHFMRIAISASLLSNCLRGVQRNADGFFEKDDLGRYIGASRHFGCVIVKDRTAIATGFNYRLSECDEKGGCAREVGGTQSGIANDIGCLHAEIAAIQNHALVGGPSLRGATVYINAEPCRMCAKVLLGCGIGAVVVPDGVYPTNGLPLILDAGIEVRYISVV</sequence>
<dbReference type="PANTHER" id="PTHR11241:SF0">
    <property type="entry name" value="DEOXYURIDINE 5'-TRIPHOSPHATE NUCLEOTIDOHYDROLASE"/>
    <property type="match status" value="1"/>
</dbReference>